<sequence length="120" mass="13573">MTGESKRDVFMRVLGLMYDAESEAAAEYGEDNFTINDEPYQTLIHDYDAAGKVAVPQTVASWIDECKHKQYSLASAFDLLNYPRDSNDDFIRDELFAFGISANAFARAWLDGYTVEAKHD</sequence>
<accession>A0ABY7WNU9</accession>
<dbReference type="InterPro" id="IPR012865">
    <property type="entry name" value="DUF1642"/>
</dbReference>
<reference evidence="1 2" key="1">
    <citation type="submission" date="2023-02" db="EMBL/GenBank/DDBJ databases">
        <title>Genome sequence of Lacticaseibacillus sp. KACC 23028.</title>
        <authorList>
            <person name="Kim S."/>
            <person name="Heo J."/>
            <person name="Kwon S.-W."/>
        </authorList>
    </citation>
    <scope>NUCLEOTIDE SEQUENCE [LARGE SCALE GENOMIC DNA]</scope>
    <source>
        <strain evidence="1 2">KACC 23028</strain>
    </source>
</reference>
<proteinExistence type="predicted"/>
<protein>
    <submittedName>
        <fullName evidence="1">DUF1642 domain-containing protein</fullName>
    </submittedName>
</protein>
<evidence type="ECO:0000313" key="1">
    <source>
        <dbReference type="EMBL" id="WDF81855.1"/>
    </source>
</evidence>
<dbReference type="RefSeq" id="WP_274258899.1">
    <property type="nucleotide sequence ID" value="NZ_CP117884.1"/>
</dbReference>
<organism evidence="1 2">
    <name type="scientific">Lacticaseibacillus pabuli</name>
    <dbReference type="NCBI Taxonomy" id="3025672"/>
    <lineage>
        <taxon>Bacteria</taxon>
        <taxon>Bacillati</taxon>
        <taxon>Bacillota</taxon>
        <taxon>Bacilli</taxon>
        <taxon>Lactobacillales</taxon>
        <taxon>Lactobacillaceae</taxon>
        <taxon>Lacticaseibacillus</taxon>
    </lineage>
</organism>
<keyword evidence="2" id="KW-1185">Reference proteome</keyword>
<dbReference type="Pfam" id="PF07852">
    <property type="entry name" value="DUF1642"/>
    <property type="match status" value="1"/>
</dbReference>
<gene>
    <name evidence="1" type="ORF">PQ472_07935</name>
</gene>
<name>A0ABY7WNU9_9LACO</name>
<dbReference type="Proteomes" id="UP001220377">
    <property type="component" value="Chromosome"/>
</dbReference>
<evidence type="ECO:0000313" key="2">
    <source>
        <dbReference type="Proteomes" id="UP001220377"/>
    </source>
</evidence>
<dbReference type="EMBL" id="CP117884">
    <property type="protein sequence ID" value="WDF81855.1"/>
    <property type="molecule type" value="Genomic_DNA"/>
</dbReference>